<gene>
    <name evidence="1" type="ORF">POPTR_013G057300</name>
</gene>
<evidence type="ECO:0000313" key="2">
    <source>
        <dbReference type="Proteomes" id="UP000006729"/>
    </source>
</evidence>
<dbReference type="AlphaFoldDB" id="A0A3N7FYC5"/>
<keyword evidence="2" id="KW-1185">Reference proteome</keyword>
<name>A0A3N7FYC5_POPTR</name>
<dbReference type="InParanoid" id="A0A3N7FYC5"/>
<dbReference type="Proteomes" id="UP000006729">
    <property type="component" value="Chromosome 13"/>
</dbReference>
<protein>
    <submittedName>
        <fullName evidence="1">Uncharacterized protein</fullName>
    </submittedName>
</protein>
<proteinExistence type="predicted"/>
<reference evidence="1 2" key="1">
    <citation type="journal article" date="2006" name="Science">
        <title>The genome of black cottonwood, Populus trichocarpa (Torr. &amp; Gray).</title>
        <authorList>
            <person name="Tuskan G.A."/>
            <person name="Difazio S."/>
            <person name="Jansson S."/>
            <person name="Bohlmann J."/>
            <person name="Grigoriev I."/>
            <person name="Hellsten U."/>
            <person name="Putnam N."/>
            <person name="Ralph S."/>
            <person name="Rombauts S."/>
            <person name="Salamov A."/>
            <person name="Schein J."/>
            <person name="Sterck L."/>
            <person name="Aerts A."/>
            <person name="Bhalerao R.R."/>
            <person name="Bhalerao R.P."/>
            <person name="Blaudez D."/>
            <person name="Boerjan W."/>
            <person name="Brun A."/>
            <person name="Brunner A."/>
            <person name="Busov V."/>
            <person name="Campbell M."/>
            <person name="Carlson J."/>
            <person name="Chalot M."/>
            <person name="Chapman J."/>
            <person name="Chen G.L."/>
            <person name="Cooper D."/>
            <person name="Coutinho P.M."/>
            <person name="Couturier J."/>
            <person name="Covert S."/>
            <person name="Cronk Q."/>
            <person name="Cunningham R."/>
            <person name="Davis J."/>
            <person name="Degroeve S."/>
            <person name="Dejardin A."/>
            <person name="Depamphilis C."/>
            <person name="Detter J."/>
            <person name="Dirks B."/>
            <person name="Dubchak I."/>
            <person name="Duplessis S."/>
            <person name="Ehlting J."/>
            <person name="Ellis B."/>
            <person name="Gendler K."/>
            <person name="Goodstein D."/>
            <person name="Gribskov M."/>
            <person name="Grimwood J."/>
            <person name="Groover A."/>
            <person name="Gunter L."/>
            <person name="Hamberger B."/>
            <person name="Heinze B."/>
            <person name="Helariutta Y."/>
            <person name="Henrissat B."/>
            <person name="Holligan D."/>
            <person name="Holt R."/>
            <person name="Huang W."/>
            <person name="Islam-Faridi N."/>
            <person name="Jones S."/>
            <person name="Jones-Rhoades M."/>
            <person name="Jorgensen R."/>
            <person name="Joshi C."/>
            <person name="Kangasjarvi J."/>
            <person name="Karlsson J."/>
            <person name="Kelleher C."/>
            <person name="Kirkpatrick R."/>
            <person name="Kirst M."/>
            <person name="Kohler A."/>
            <person name="Kalluri U."/>
            <person name="Larimer F."/>
            <person name="Leebens-Mack J."/>
            <person name="Leple J.C."/>
            <person name="Locascio P."/>
            <person name="Lou Y."/>
            <person name="Lucas S."/>
            <person name="Martin F."/>
            <person name="Montanini B."/>
            <person name="Napoli C."/>
            <person name="Nelson D.R."/>
            <person name="Nelson C."/>
            <person name="Nieminen K."/>
            <person name="Nilsson O."/>
            <person name="Pereda V."/>
            <person name="Peter G."/>
            <person name="Philippe R."/>
            <person name="Pilate G."/>
            <person name="Poliakov A."/>
            <person name="Razumovskaya J."/>
            <person name="Richardson P."/>
            <person name="Rinaldi C."/>
            <person name="Ritland K."/>
            <person name="Rouze P."/>
            <person name="Ryaboy D."/>
            <person name="Schmutz J."/>
            <person name="Schrader J."/>
            <person name="Segerman B."/>
            <person name="Shin H."/>
            <person name="Siddiqui A."/>
            <person name="Sterky F."/>
            <person name="Terry A."/>
            <person name="Tsai C.J."/>
            <person name="Uberbacher E."/>
            <person name="Unneberg P."/>
            <person name="Vahala J."/>
            <person name="Wall K."/>
            <person name="Wessler S."/>
            <person name="Yang G."/>
            <person name="Yin T."/>
            <person name="Douglas C."/>
            <person name="Marra M."/>
            <person name="Sandberg G."/>
            <person name="Van de Peer Y."/>
            <person name="Rokhsar D."/>
        </authorList>
    </citation>
    <scope>NUCLEOTIDE SEQUENCE [LARGE SCALE GENOMIC DNA]</scope>
    <source>
        <strain evidence="2">cv. Nisqually</strain>
    </source>
</reference>
<accession>A0A3N7FYC5</accession>
<sequence>MWIASQSYHPFKTEHLAPILSAKAFTFSRGSRLHKSRLLGLLCCSISHFHFFFTNILKSLQEKSHWMAMTCISQA</sequence>
<evidence type="ECO:0000313" key="1">
    <source>
        <dbReference type="EMBL" id="RQO99025.1"/>
    </source>
</evidence>
<dbReference type="EMBL" id="CM009302">
    <property type="protein sequence ID" value="RQO99025.1"/>
    <property type="molecule type" value="Genomic_DNA"/>
</dbReference>
<organism evidence="1 2">
    <name type="scientific">Populus trichocarpa</name>
    <name type="common">Western balsam poplar</name>
    <name type="synonym">Populus balsamifera subsp. trichocarpa</name>
    <dbReference type="NCBI Taxonomy" id="3694"/>
    <lineage>
        <taxon>Eukaryota</taxon>
        <taxon>Viridiplantae</taxon>
        <taxon>Streptophyta</taxon>
        <taxon>Embryophyta</taxon>
        <taxon>Tracheophyta</taxon>
        <taxon>Spermatophyta</taxon>
        <taxon>Magnoliopsida</taxon>
        <taxon>eudicotyledons</taxon>
        <taxon>Gunneridae</taxon>
        <taxon>Pentapetalae</taxon>
        <taxon>rosids</taxon>
        <taxon>fabids</taxon>
        <taxon>Malpighiales</taxon>
        <taxon>Salicaceae</taxon>
        <taxon>Saliceae</taxon>
        <taxon>Populus</taxon>
    </lineage>
</organism>